<dbReference type="AlphaFoldDB" id="A0A1M5JIL8"/>
<organism evidence="2 3">
    <name type="scientific">Bradyrhizobium erythrophlei</name>
    <dbReference type="NCBI Taxonomy" id="1437360"/>
    <lineage>
        <taxon>Bacteria</taxon>
        <taxon>Pseudomonadati</taxon>
        <taxon>Pseudomonadota</taxon>
        <taxon>Alphaproteobacteria</taxon>
        <taxon>Hyphomicrobiales</taxon>
        <taxon>Nitrobacteraceae</taxon>
        <taxon>Bradyrhizobium</taxon>
    </lineage>
</organism>
<dbReference type="InterPro" id="IPR021880">
    <property type="entry name" value="DUF3489"/>
</dbReference>
<sequence>MKLSDTQLLILSSASQRADHAALLPANLKGNAAKKVVDRLLNEKLLQELRAKHDMPIWRRDDDNRPYSLRITKAGLRAIELAKAPDDNAAADPNEVAGPDVSTQPKSNERPGRAKRSRAEKTAAVSTRTTKPSPDRAKPNSKQDKIVALLQRPEGATLDVLVKETQWQKHSVRGFLAGTVRKKLKLALLSEKIDGVRNYRIGTAKAAKSKKTSAARKA</sequence>
<dbReference type="OrthoDB" id="7206991at2"/>
<feature type="compositionally biased region" description="Basic and acidic residues" evidence="1">
    <location>
        <begin position="133"/>
        <end position="142"/>
    </location>
</feature>
<gene>
    <name evidence="2" type="ORF">SAMN05444169_2262</name>
</gene>
<name>A0A1M5JIL8_9BRAD</name>
<protein>
    <recommendedName>
        <fullName evidence="4">DUF3489 domain-containing protein</fullName>
    </recommendedName>
</protein>
<accession>A0A1M5JIL8</accession>
<proteinExistence type="predicted"/>
<dbReference type="RefSeq" id="WP_079566042.1">
    <property type="nucleotide sequence ID" value="NZ_LT670818.1"/>
</dbReference>
<evidence type="ECO:0000313" key="2">
    <source>
        <dbReference type="EMBL" id="SHG40436.1"/>
    </source>
</evidence>
<feature type="compositionally biased region" description="Basic and acidic residues" evidence="1">
    <location>
        <begin position="107"/>
        <end position="121"/>
    </location>
</feature>
<dbReference type="Proteomes" id="UP000190675">
    <property type="component" value="Chromosome I"/>
</dbReference>
<evidence type="ECO:0008006" key="4">
    <source>
        <dbReference type="Google" id="ProtNLM"/>
    </source>
</evidence>
<dbReference type="Pfam" id="PF11994">
    <property type="entry name" value="DUF3489"/>
    <property type="match status" value="1"/>
</dbReference>
<feature type="region of interest" description="Disordered" evidence="1">
    <location>
        <begin position="85"/>
        <end position="142"/>
    </location>
</feature>
<evidence type="ECO:0000256" key="1">
    <source>
        <dbReference type="SAM" id="MobiDB-lite"/>
    </source>
</evidence>
<dbReference type="EMBL" id="LT670818">
    <property type="protein sequence ID" value="SHG40436.1"/>
    <property type="molecule type" value="Genomic_DNA"/>
</dbReference>
<evidence type="ECO:0000313" key="3">
    <source>
        <dbReference type="Proteomes" id="UP000190675"/>
    </source>
</evidence>
<reference evidence="2 3" key="1">
    <citation type="submission" date="2016-11" db="EMBL/GenBank/DDBJ databases">
        <authorList>
            <person name="Jaros S."/>
            <person name="Januszkiewicz K."/>
            <person name="Wedrychowicz H."/>
        </authorList>
    </citation>
    <scope>NUCLEOTIDE SEQUENCE [LARGE SCALE GENOMIC DNA]</scope>
    <source>
        <strain evidence="2 3">GAS242</strain>
    </source>
</reference>